<name>A0ABR4BF66_9LECA</name>
<dbReference type="Proteomes" id="UP001590951">
    <property type="component" value="Unassembled WGS sequence"/>
</dbReference>
<protein>
    <submittedName>
        <fullName evidence="2">Uncharacterized protein</fullName>
    </submittedName>
</protein>
<organism evidence="2 3">
    <name type="scientific">Lepraria finkii</name>
    <dbReference type="NCBI Taxonomy" id="1340010"/>
    <lineage>
        <taxon>Eukaryota</taxon>
        <taxon>Fungi</taxon>
        <taxon>Dikarya</taxon>
        <taxon>Ascomycota</taxon>
        <taxon>Pezizomycotina</taxon>
        <taxon>Lecanoromycetes</taxon>
        <taxon>OSLEUM clade</taxon>
        <taxon>Lecanoromycetidae</taxon>
        <taxon>Lecanorales</taxon>
        <taxon>Lecanorineae</taxon>
        <taxon>Stereocaulaceae</taxon>
        <taxon>Lepraria</taxon>
    </lineage>
</organism>
<reference evidence="2 3" key="1">
    <citation type="submission" date="2024-09" db="EMBL/GenBank/DDBJ databases">
        <title>Rethinking Asexuality: The Enigmatic Case of Functional Sexual Genes in Lepraria (Stereocaulaceae).</title>
        <authorList>
            <person name="Doellman M."/>
            <person name="Sun Y."/>
            <person name="Barcenas-Pena A."/>
            <person name="Lumbsch H.T."/>
            <person name="Grewe F."/>
        </authorList>
    </citation>
    <scope>NUCLEOTIDE SEQUENCE [LARGE SCALE GENOMIC DNA]</scope>
    <source>
        <strain evidence="2 3">Grewe 0041</strain>
    </source>
</reference>
<gene>
    <name evidence="2" type="ORF">ABVK25_003883</name>
</gene>
<evidence type="ECO:0000313" key="3">
    <source>
        <dbReference type="Proteomes" id="UP001590951"/>
    </source>
</evidence>
<keyword evidence="3" id="KW-1185">Reference proteome</keyword>
<sequence length="232" mass="25763">MLLNLAPIIGNMHFAYFPSVAAHTQLLAPYYDDPAEFIAYLANSQSLDDDALLEATEKAQTAVLCWQNVFYELDDQIWRVTEGAYQREPNLRNLRPTKRQPKAKDDDWLDKGPLLPPDEGTTISITAPSQLSRPSKAAKRGCDNLTIDMVGAPDALEPPPTKRQRKPQTIFQGGDEPTLLLDADSAPVKIDKKRKRKEPEAVQIKREESMSSPARRATRAQSIAKAGSVAPE</sequence>
<accession>A0ABR4BF66</accession>
<feature type="region of interest" description="Disordered" evidence="1">
    <location>
        <begin position="91"/>
        <end position="232"/>
    </location>
</feature>
<feature type="compositionally biased region" description="Basic and acidic residues" evidence="1">
    <location>
        <begin position="197"/>
        <end position="209"/>
    </location>
</feature>
<comment type="caution">
    <text evidence="2">The sequence shown here is derived from an EMBL/GenBank/DDBJ whole genome shotgun (WGS) entry which is preliminary data.</text>
</comment>
<evidence type="ECO:0000313" key="2">
    <source>
        <dbReference type="EMBL" id="KAL2055641.1"/>
    </source>
</evidence>
<evidence type="ECO:0000256" key="1">
    <source>
        <dbReference type="SAM" id="MobiDB-lite"/>
    </source>
</evidence>
<feature type="compositionally biased region" description="Polar residues" evidence="1">
    <location>
        <begin position="121"/>
        <end position="133"/>
    </location>
</feature>
<proteinExistence type="predicted"/>
<dbReference type="EMBL" id="JBHFEH010000010">
    <property type="protein sequence ID" value="KAL2055641.1"/>
    <property type="molecule type" value="Genomic_DNA"/>
</dbReference>